<dbReference type="EMBL" id="BSDR01000001">
    <property type="protein sequence ID" value="GLI35002.1"/>
    <property type="molecule type" value="Genomic_DNA"/>
</dbReference>
<evidence type="ECO:0000313" key="2">
    <source>
        <dbReference type="Proteomes" id="UP001144372"/>
    </source>
</evidence>
<evidence type="ECO:0000313" key="1">
    <source>
        <dbReference type="EMBL" id="GLI35002.1"/>
    </source>
</evidence>
<proteinExistence type="predicted"/>
<dbReference type="AlphaFoldDB" id="A0A9W6FUB2"/>
<comment type="caution">
    <text evidence="1">The sequence shown here is derived from an EMBL/GenBank/DDBJ whole genome shotgun (WGS) entry which is preliminary data.</text>
</comment>
<dbReference type="Proteomes" id="UP001144372">
    <property type="component" value="Unassembled WGS sequence"/>
</dbReference>
<organism evidence="1 2">
    <name type="scientific">Desulforhabdus amnigena</name>
    <dbReference type="NCBI Taxonomy" id="40218"/>
    <lineage>
        <taxon>Bacteria</taxon>
        <taxon>Pseudomonadati</taxon>
        <taxon>Thermodesulfobacteriota</taxon>
        <taxon>Syntrophobacteria</taxon>
        <taxon>Syntrophobacterales</taxon>
        <taxon>Syntrophobacteraceae</taxon>
        <taxon>Desulforhabdus</taxon>
    </lineage>
</organism>
<name>A0A9W6FUB2_9BACT</name>
<gene>
    <name evidence="1" type="ORF">DAMNIGENAA_24350</name>
</gene>
<protein>
    <submittedName>
        <fullName evidence="1">Uncharacterized protein</fullName>
    </submittedName>
</protein>
<reference evidence="1" key="1">
    <citation type="submission" date="2022-12" db="EMBL/GenBank/DDBJ databases">
        <title>Reference genome sequencing for broad-spectrum identification of bacterial and archaeal isolates by mass spectrometry.</title>
        <authorList>
            <person name="Sekiguchi Y."/>
            <person name="Tourlousse D.M."/>
        </authorList>
    </citation>
    <scope>NUCLEOTIDE SEQUENCE</scope>
    <source>
        <strain evidence="1">ASRB1</strain>
    </source>
</reference>
<sequence>MGHSIFITQKYDCTLTKDVCCEPFKRPVLLSQAYKKLSAVKAGSGLVYQETYDEIKRERGSKLPPANSRKFCASFD</sequence>
<accession>A0A9W6FUB2</accession>
<keyword evidence="2" id="KW-1185">Reference proteome</keyword>